<evidence type="ECO:0000313" key="2">
    <source>
        <dbReference type="EMBL" id="SMC05958.1"/>
    </source>
</evidence>
<organism evidence="2 3">
    <name type="scientific">Sulfobacillus thermosulfidooxidans (strain DSM 9293 / VKM B-1269 / AT-1)</name>
    <dbReference type="NCBI Taxonomy" id="929705"/>
    <lineage>
        <taxon>Bacteria</taxon>
        <taxon>Bacillati</taxon>
        <taxon>Bacillota</taxon>
        <taxon>Clostridia</taxon>
        <taxon>Eubacteriales</taxon>
        <taxon>Clostridiales Family XVII. Incertae Sedis</taxon>
        <taxon>Sulfobacillus</taxon>
    </lineage>
</organism>
<keyword evidence="2" id="KW-0808">Transferase</keyword>
<evidence type="ECO:0000259" key="1">
    <source>
        <dbReference type="PROSITE" id="PS51186"/>
    </source>
</evidence>
<sequence>MPMSLDEVLTHDIDTLHLLYQWEVAEPEQEQYTCRPVRPVADCSTFLRMLRQRLENRSLRIFVARDWPTGNMLGKIVVFDYNPRNKSAEFGYYLPPEHRGKGLGQNMVATFLSYMFSDPVWSLNKLYATTASGNQPSVRLLQHLGFHLDGVMREHYWFPSGFQDQWHFLLLKREWRI</sequence>
<gene>
    <name evidence="2" type="ORF">SAMN00768000_2557</name>
</gene>
<dbReference type="GO" id="GO:0008999">
    <property type="term" value="F:protein-N-terminal-alanine acetyltransferase activity"/>
    <property type="evidence" value="ECO:0007669"/>
    <property type="project" value="TreeGrafter"/>
</dbReference>
<dbReference type="Proteomes" id="UP000192660">
    <property type="component" value="Unassembled WGS sequence"/>
</dbReference>
<dbReference type="PROSITE" id="PS51186">
    <property type="entry name" value="GNAT"/>
    <property type="match status" value="1"/>
</dbReference>
<dbReference type="OrthoDB" id="9785602at2"/>
<proteinExistence type="predicted"/>
<dbReference type="GO" id="GO:1990189">
    <property type="term" value="F:protein N-terminal-serine acetyltransferase activity"/>
    <property type="evidence" value="ECO:0007669"/>
    <property type="project" value="TreeGrafter"/>
</dbReference>
<dbReference type="InterPro" id="IPR051908">
    <property type="entry name" value="Ribosomal_N-acetyltransferase"/>
</dbReference>
<evidence type="ECO:0000313" key="3">
    <source>
        <dbReference type="Proteomes" id="UP000192660"/>
    </source>
</evidence>
<dbReference type="InterPro" id="IPR016181">
    <property type="entry name" value="Acyl_CoA_acyltransferase"/>
</dbReference>
<reference evidence="3" key="1">
    <citation type="submission" date="2017-04" db="EMBL/GenBank/DDBJ databases">
        <authorList>
            <person name="Varghese N."/>
            <person name="Submissions S."/>
        </authorList>
    </citation>
    <scope>NUCLEOTIDE SEQUENCE [LARGE SCALE GENOMIC DNA]</scope>
    <source>
        <strain evidence="3">DSM 9293</strain>
    </source>
</reference>
<name>A0A1W1WI17_SULTA</name>
<dbReference type="Gene3D" id="3.40.630.30">
    <property type="match status" value="1"/>
</dbReference>
<protein>
    <submittedName>
        <fullName evidence="2">Protein N-acetyltransferase, RimJ/RimL family</fullName>
    </submittedName>
</protein>
<dbReference type="CDD" id="cd04301">
    <property type="entry name" value="NAT_SF"/>
    <property type="match status" value="1"/>
</dbReference>
<feature type="domain" description="N-acetyltransferase" evidence="1">
    <location>
        <begin position="3"/>
        <end position="172"/>
    </location>
</feature>
<accession>A0A1W1WI17</accession>
<dbReference type="PANTHER" id="PTHR43441:SF11">
    <property type="entry name" value="RIBOSOMAL-PROTEIN-SERINE ACETYLTRANSFERASE"/>
    <property type="match status" value="1"/>
</dbReference>
<dbReference type="SUPFAM" id="SSF55729">
    <property type="entry name" value="Acyl-CoA N-acyltransferases (Nat)"/>
    <property type="match status" value="1"/>
</dbReference>
<dbReference type="Pfam" id="PF13302">
    <property type="entry name" value="Acetyltransf_3"/>
    <property type="match status" value="1"/>
</dbReference>
<dbReference type="AlphaFoldDB" id="A0A1W1WI17"/>
<dbReference type="InterPro" id="IPR000182">
    <property type="entry name" value="GNAT_dom"/>
</dbReference>
<dbReference type="PANTHER" id="PTHR43441">
    <property type="entry name" value="RIBOSOMAL-PROTEIN-SERINE ACETYLTRANSFERASE"/>
    <property type="match status" value="1"/>
</dbReference>
<keyword evidence="3" id="KW-1185">Reference proteome</keyword>
<dbReference type="EMBL" id="FWWY01000001">
    <property type="protein sequence ID" value="SMC05958.1"/>
    <property type="molecule type" value="Genomic_DNA"/>
</dbReference>
<dbReference type="GO" id="GO:0005737">
    <property type="term" value="C:cytoplasm"/>
    <property type="evidence" value="ECO:0007669"/>
    <property type="project" value="TreeGrafter"/>
</dbReference>